<evidence type="ECO:0000313" key="2">
    <source>
        <dbReference type="Proteomes" id="UP000245870"/>
    </source>
</evidence>
<reference evidence="1 2" key="1">
    <citation type="submission" date="2018-05" db="EMBL/GenBank/DDBJ databases">
        <title>Genomic Encyclopedia of Type Strains, Phase IV (KMG-IV): sequencing the most valuable type-strain genomes for metagenomic binning, comparative biology and taxonomic classification.</title>
        <authorList>
            <person name="Goeker M."/>
        </authorList>
    </citation>
    <scope>NUCLEOTIDE SEQUENCE [LARGE SCALE GENOMIC DNA]</scope>
    <source>
        <strain evidence="1 2">DSM 100333</strain>
    </source>
</reference>
<evidence type="ECO:0000313" key="1">
    <source>
        <dbReference type="EMBL" id="PVX50606.1"/>
    </source>
</evidence>
<name>A0A2U0U2V2_9BACT</name>
<dbReference type="AlphaFoldDB" id="A0A2U0U2V2"/>
<sequence>MSFYLKISHAAYPTWHVHEKILFMKIADKTLYRNRLFTDRHGAARKYAKHETFK</sequence>
<proteinExistence type="predicted"/>
<dbReference type="EMBL" id="QENY01000017">
    <property type="protein sequence ID" value="PVX50606.1"/>
    <property type="molecule type" value="Genomic_DNA"/>
</dbReference>
<accession>A0A2U0U2V2</accession>
<gene>
    <name evidence="1" type="ORF">C7379_1172</name>
</gene>
<dbReference type="Proteomes" id="UP000245870">
    <property type="component" value="Unassembled WGS sequence"/>
</dbReference>
<protein>
    <submittedName>
        <fullName evidence="1">Uncharacterized protein</fullName>
    </submittedName>
</protein>
<comment type="caution">
    <text evidence="1">The sequence shown here is derived from an EMBL/GenBank/DDBJ whole genome shotgun (WGS) entry which is preliminary data.</text>
</comment>
<organism evidence="1 2">
    <name type="scientific">Hallella colorans</name>
    <dbReference type="NCBI Taxonomy" id="1703337"/>
    <lineage>
        <taxon>Bacteria</taxon>
        <taxon>Pseudomonadati</taxon>
        <taxon>Bacteroidota</taxon>
        <taxon>Bacteroidia</taxon>
        <taxon>Bacteroidales</taxon>
        <taxon>Prevotellaceae</taxon>
        <taxon>Hallella</taxon>
    </lineage>
</organism>
<keyword evidence="2" id="KW-1185">Reference proteome</keyword>